<feature type="domain" description="N-acetyltransferase" evidence="3">
    <location>
        <begin position="56"/>
        <end position="185"/>
    </location>
</feature>
<reference evidence="4 5" key="1">
    <citation type="submission" date="2019-02" db="EMBL/GenBank/DDBJ databases">
        <title>Deep-cultivation of Planctomycetes and their phenomic and genomic characterization uncovers novel biology.</title>
        <authorList>
            <person name="Wiegand S."/>
            <person name="Jogler M."/>
            <person name="Boedeker C."/>
            <person name="Pinto D."/>
            <person name="Vollmers J."/>
            <person name="Rivas-Marin E."/>
            <person name="Kohn T."/>
            <person name="Peeters S.H."/>
            <person name="Heuer A."/>
            <person name="Rast P."/>
            <person name="Oberbeckmann S."/>
            <person name="Bunk B."/>
            <person name="Jeske O."/>
            <person name="Meyerdierks A."/>
            <person name="Storesund J.E."/>
            <person name="Kallscheuer N."/>
            <person name="Luecker S."/>
            <person name="Lage O.M."/>
            <person name="Pohl T."/>
            <person name="Merkel B.J."/>
            <person name="Hornburger P."/>
            <person name="Mueller R.-W."/>
            <person name="Bruemmer F."/>
            <person name="Labrenz M."/>
            <person name="Spormann A.M."/>
            <person name="Op Den Camp H."/>
            <person name="Overmann J."/>
            <person name="Amann R."/>
            <person name="Jetten M.S.M."/>
            <person name="Mascher T."/>
            <person name="Medema M.H."/>
            <person name="Devos D.P."/>
            <person name="Kaster A.-K."/>
            <person name="Ovreas L."/>
            <person name="Rohde M."/>
            <person name="Galperin M.Y."/>
            <person name="Jogler C."/>
        </authorList>
    </citation>
    <scope>NUCLEOTIDE SEQUENCE [LARGE SCALE GENOMIC DNA]</scope>
    <source>
        <strain evidence="4 5">V7</strain>
    </source>
</reference>
<dbReference type="PANTHER" id="PTHR43420:SF44">
    <property type="entry name" value="ACETYLTRANSFERASE YPEA"/>
    <property type="match status" value="1"/>
</dbReference>
<evidence type="ECO:0000256" key="1">
    <source>
        <dbReference type="ARBA" id="ARBA00022679"/>
    </source>
</evidence>
<evidence type="ECO:0000259" key="3">
    <source>
        <dbReference type="PROSITE" id="PS51186"/>
    </source>
</evidence>
<keyword evidence="1 4" id="KW-0808">Transferase</keyword>
<dbReference type="InterPro" id="IPR016181">
    <property type="entry name" value="Acyl_CoA_acyltransferase"/>
</dbReference>
<dbReference type="Proteomes" id="UP000316476">
    <property type="component" value="Unassembled WGS sequence"/>
</dbReference>
<gene>
    <name evidence="4" type="ORF">V7x_35970</name>
</gene>
<dbReference type="OrthoDB" id="273614at2"/>
<evidence type="ECO:0000256" key="2">
    <source>
        <dbReference type="ARBA" id="ARBA00023315"/>
    </source>
</evidence>
<dbReference type="Pfam" id="PF00583">
    <property type="entry name" value="Acetyltransf_1"/>
    <property type="match status" value="1"/>
</dbReference>
<dbReference type="Gene3D" id="3.40.630.30">
    <property type="match status" value="1"/>
</dbReference>
<dbReference type="SUPFAM" id="SSF55729">
    <property type="entry name" value="Acyl-CoA N-acyltransferases (Nat)"/>
    <property type="match status" value="1"/>
</dbReference>
<organism evidence="4 5">
    <name type="scientific">Crateriforma conspicua</name>
    <dbReference type="NCBI Taxonomy" id="2527996"/>
    <lineage>
        <taxon>Bacteria</taxon>
        <taxon>Pseudomonadati</taxon>
        <taxon>Planctomycetota</taxon>
        <taxon>Planctomycetia</taxon>
        <taxon>Planctomycetales</taxon>
        <taxon>Planctomycetaceae</taxon>
        <taxon>Crateriforma</taxon>
    </lineage>
</organism>
<dbReference type="EMBL" id="SJPZ01000002">
    <property type="protein sequence ID" value="TWU61907.1"/>
    <property type="molecule type" value="Genomic_DNA"/>
</dbReference>
<dbReference type="RefSeq" id="WP_146414684.1">
    <property type="nucleotide sequence ID" value="NZ_SJPZ01000002.1"/>
</dbReference>
<dbReference type="PROSITE" id="PS51186">
    <property type="entry name" value="GNAT"/>
    <property type="match status" value="1"/>
</dbReference>
<name>A0A5C6FIX8_9PLAN</name>
<dbReference type="AlphaFoldDB" id="A0A5C6FIX8"/>
<proteinExistence type="predicted"/>
<keyword evidence="2" id="KW-0012">Acyltransferase</keyword>
<dbReference type="InterPro" id="IPR000182">
    <property type="entry name" value="GNAT_dom"/>
</dbReference>
<dbReference type="GO" id="GO:0016747">
    <property type="term" value="F:acyltransferase activity, transferring groups other than amino-acyl groups"/>
    <property type="evidence" value="ECO:0007669"/>
    <property type="project" value="InterPro"/>
</dbReference>
<evidence type="ECO:0000313" key="4">
    <source>
        <dbReference type="EMBL" id="TWU61907.1"/>
    </source>
</evidence>
<dbReference type="InterPro" id="IPR050680">
    <property type="entry name" value="YpeA/RimI_acetyltransf"/>
</dbReference>
<sequence length="185" mass="20195">MGITYFRRFRMEFDLAAGVPESPPLPFGYELVPYSDALVREHATAKFDSFRSELDADVFPCLSRQDGCLRLMREIVSRAAFVPEATWLLRHRDPASGRQSPVGTIQGLSVDGWGAVQNLGVVGDHRGKGLGSLLLLKAAAGFAVTGIRRMHLEVTTDNAAAVRLYEKLGFKKADVVYKAADIVGA</sequence>
<comment type="caution">
    <text evidence="4">The sequence shown here is derived from an EMBL/GenBank/DDBJ whole genome shotgun (WGS) entry which is preliminary data.</text>
</comment>
<evidence type="ECO:0000313" key="5">
    <source>
        <dbReference type="Proteomes" id="UP000316476"/>
    </source>
</evidence>
<protein>
    <submittedName>
        <fullName evidence="4">Putative acetyltransferase</fullName>
    </submittedName>
</protein>
<dbReference type="PANTHER" id="PTHR43420">
    <property type="entry name" value="ACETYLTRANSFERASE"/>
    <property type="match status" value="1"/>
</dbReference>
<accession>A0A5C6FIX8</accession>